<dbReference type="EMBL" id="JANPWB010000005">
    <property type="protein sequence ID" value="KAJ1187054.1"/>
    <property type="molecule type" value="Genomic_DNA"/>
</dbReference>
<dbReference type="GO" id="GO:0005634">
    <property type="term" value="C:nucleus"/>
    <property type="evidence" value="ECO:0007669"/>
    <property type="project" value="TreeGrafter"/>
</dbReference>
<dbReference type="PANTHER" id="PTHR22748">
    <property type="entry name" value="AP ENDONUCLEASE"/>
    <property type="match status" value="1"/>
</dbReference>
<feature type="non-terminal residue" evidence="11">
    <location>
        <position position="183"/>
    </location>
</feature>
<keyword evidence="8" id="KW-0460">Magnesium</keyword>
<evidence type="ECO:0000256" key="2">
    <source>
        <dbReference type="ARBA" id="ARBA00001946"/>
    </source>
</evidence>
<evidence type="ECO:0000256" key="8">
    <source>
        <dbReference type="ARBA" id="ARBA00022842"/>
    </source>
</evidence>
<dbReference type="InterPro" id="IPR036691">
    <property type="entry name" value="Endo/exonu/phosph_ase_sf"/>
</dbReference>
<evidence type="ECO:0000256" key="9">
    <source>
        <dbReference type="ARBA" id="ARBA00023204"/>
    </source>
</evidence>
<dbReference type="InterPro" id="IPR004808">
    <property type="entry name" value="AP_endonuc_1"/>
</dbReference>
<dbReference type="Gene3D" id="3.60.10.10">
    <property type="entry name" value="Endonuclease/exonuclease/phosphatase"/>
    <property type="match status" value="1"/>
</dbReference>
<sequence length="183" mass="21103">MASPRKRQQIHAYLRRHQIHFAMLQETHLDKSSLEHTKVKWKGQLYGTTFSTYARGVVIWIAPGVPYVTSRVQVDPHGRYVLLEGSLDGEPMALASIYTPNSNQWDFLRTLNTSRLNDPEMDVIWGGDFNCVLDIHKDRSVPPLDNTLAKRASLELAEWASNNRLSEIWRIGHPAHREYSFYS</sequence>
<dbReference type="Proteomes" id="UP001066276">
    <property type="component" value="Chromosome 3_1"/>
</dbReference>
<feature type="domain" description="Endonuclease/exonuclease/phosphatase" evidence="10">
    <location>
        <begin position="3"/>
        <end position="134"/>
    </location>
</feature>
<comment type="caution">
    <text evidence="11">The sequence shown here is derived from an EMBL/GenBank/DDBJ whole genome shotgun (WGS) entry which is preliminary data.</text>
</comment>
<dbReference type="AlphaFoldDB" id="A0AAV7UD74"/>
<keyword evidence="7" id="KW-0378">Hydrolase</keyword>
<dbReference type="GO" id="GO:0008311">
    <property type="term" value="F:double-stranded DNA 3'-5' DNA exonuclease activity"/>
    <property type="evidence" value="ECO:0007669"/>
    <property type="project" value="UniProtKB-EC"/>
</dbReference>
<dbReference type="GO" id="GO:0003906">
    <property type="term" value="F:DNA-(apurinic or apyrimidinic site) endonuclease activity"/>
    <property type="evidence" value="ECO:0007669"/>
    <property type="project" value="TreeGrafter"/>
</dbReference>
<evidence type="ECO:0000256" key="7">
    <source>
        <dbReference type="ARBA" id="ARBA00022801"/>
    </source>
</evidence>
<dbReference type="PANTHER" id="PTHR22748:SF26">
    <property type="entry name" value="ENDONUCLEASE_EXONUCLEASE_PHOSPHATASE DOMAIN-CONTAINING PROTEIN"/>
    <property type="match status" value="1"/>
</dbReference>
<evidence type="ECO:0000256" key="5">
    <source>
        <dbReference type="ARBA" id="ARBA00022723"/>
    </source>
</evidence>
<organism evidence="11 12">
    <name type="scientific">Pleurodeles waltl</name>
    <name type="common">Iberian ribbed newt</name>
    <dbReference type="NCBI Taxonomy" id="8319"/>
    <lineage>
        <taxon>Eukaryota</taxon>
        <taxon>Metazoa</taxon>
        <taxon>Chordata</taxon>
        <taxon>Craniata</taxon>
        <taxon>Vertebrata</taxon>
        <taxon>Euteleostomi</taxon>
        <taxon>Amphibia</taxon>
        <taxon>Batrachia</taxon>
        <taxon>Caudata</taxon>
        <taxon>Salamandroidea</taxon>
        <taxon>Salamandridae</taxon>
        <taxon>Pleurodelinae</taxon>
        <taxon>Pleurodeles</taxon>
    </lineage>
</organism>
<dbReference type="GO" id="GO:0008081">
    <property type="term" value="F:phosphoric diester hydrolase activity"/>
    <property type="evidence" value="ECO:0007669"/>
    <property type="project" value="TreeGrafter"/>
</dbReference>
<evidence type="ECO:0000256" key="1">
    <source>
        <dbReference type="ARBA" id="ARBA00000493"/>
    </source>
</evidence>
<feature type="non-terminal residue" evidence="11">
    <location>
        <position position="1"/>
    </location>
</feature>
<dbReference type="SUPFAM" id="SSF56219">
    <property type="entry name" value="DNase I-like"/>
    <property type="match status" value="1"/>
</dbReference>
<dbReference type="GO" id="GO:0046872">
    <property type="term" value="F:metal ion binding"/>
    <property type="evidence" value="ECO:0007669"/>
    <property type="project" value="UniProtKB-KW"/>
</dbReference>
<name>A0AAV7UD74_PLEWA</name>
<reference evidence="11" key="1">
    <citation type="journal article" date="2022" name="bioRxiv">
        <title>Sequencing and chromosome-scale assembly of the giantPleurodeles waltlgenome.</title>
        <authorList>
            <person name="Brown T."/>
            <person name="Elewa A."/>
            <person name="Iarovenko S."/>
            <person name="Subramanian E."/>
            <person name="Araus A.J."/>
            <person name="Petzold A."/>
            <person name="Susuki M."/>
            <person name="Suzuki K.-i.T."/>
            <person name="Hayashi T."/>
            <person name="Toyoda A."/>
            <person name="Oliveira C."/>
            <person name="Osipova E."/>
            <person name="Leigh N.D."/>
            <person name="Simon A."/>
            <person name="Yun M.H."/>
        </authorList>
    </citation>
    <scope>NUCLEOTIDE SEQUENCE</scope>
    <source>
        <strain evidence="11">20211129_DDA</strain>
        <tissue evidence="11">Liver</tissue>
    </source>
</reference>
<protein>
    <recommendedName>
        <fullName evidence="4">exodeoxyribonuclease III</fullName>
        <ecNumber evidence="4">3.1.11.2</ecNumber>
    </recommendedName>
</protein>
<keyword evidence="12" id="KW-1185">Reference proteome</keyword>
<proteinExistence type="inferred from homology"/>
<dbReference type="EC" id="3.1.11.2" evidence="4"/>
<evidence type="ECO:0000256" key="3">
    <source>
        <dbReference type="ARBA" id="ARBA00007092"/>
    </source>
</evidence>
<dbReference type="Pfam" id="PF03372">
    <property type="entry name" value="Exo_endo_phos"/>
    <property type="match status" value="1"/>
</dbReference>
<accession>A0AAV7UD74</accession>
<keyword evidence="9" id="KW-0234">DNA repair</keyword>
<comment type="cofactor">
    <cofactor evidence="2">
        <name>Mg(2+)</name>
        <dbReference type="ChEBI" id="CHEBI:18420"/>
    </cofactor>
</comment>
<evidence type="ECO:0000259" key="10">
    <source>
        <dbReference type="Pfam" id="PF03372"/>
    </source>
</evidence>
<evidence type="ECO:0000313" key="12">
    <source>
        <dbReference type="Proteomes" id="UP001066276"/>
    </source>
</evidence>
<dbReference type="InterPro" id="IPR005135">
    <property type="entry name" value="Endo/exonuclease/phosphatase"/>
</dbReference>
<evidence type="ECO:0000313" key="11">
    <source>
        <dbReference type="EMBL" id="KAJ1187054.1"/>
    </source>
</evidence>
<evidence type="ECO:0000256" key="6">
    <source>
        <dbReference type="ARBA" id="ARBA00022763"/>
    </source>
</evidence>
<comment type="catalytic activity">
    <reaction evidence="1">
        <text>Exonucleolytic cleavage in the 3'- to 5'-direction to yield nucleoside 5'-phosphates.</text>
        <dbReference type="EC" id="3.1.11.2"/>
    </reaction>
</comment>
<gene>
    <name evidence="11" type="ORF">NDU88_003833</name>
</gene>
<comment type="similarity">
    <text evidence="3">Belongs to the DNA repair enzymes AP/ExoA family.</text>
</comment>
<dbReference type="GO" id="GO:0006284">
    <property type="term" value="P:base-excision repair"/>
    <property type="evidence" value="ECO:0007669"/>
    <property type="project" value="TreeGrafter"/>
</dbReference>
<keyword evidence="5" id="KW-0479">Metal-binding</keyword>
<evidence type="ECO:0000256" key="4">
    <source>
        <dbReference type="ARBA" id="ARBA00012115"/>
    </source>
</evidence>
<keyword evidence="6" id="KW-0227">DNA damage</keyword>